<dbReference type="InterPro" id="IPR011701">
    <property type="entry name" value="MFS"/>
</dbReference>
<feature type="transmembrane region" description="Helical" evidence="6">
    <location>
        <begin position="169"/>
        <end position="191"/>
    </location>
</feature>
<dbReference type="GO" id="GO:0022857">
    <property type="term" value="F:transmembrane transporter activity"/>
    <property type="evidence" value="ECO:0007669"/>
    <property type="project" value="InterPro"/>
</dbReference>
<feature type="domain" description="Major facilitator superfamily (MFS) profile" evidence="7">
    <location>
        <begin position="42"/>
        <end position="458"/>
    </location>
</feature>
<dbReference type="Gene3D" id="1.20.1250.20">
    <property type="entry name" value="MFS general substrate transporter like domains"/>
    <property type="match status" value="2"/>
</dbReference>
<proteinExistence type="predicted"/>
<accession>A0AA38XV39</accession>
<dbReference type="InterPro" id="IPR020846">
    <property type="entry name" value="MFS_dom"/>
</dbReference>
<dbReference type="FunFam" id="1.20.1250.20:FF:000013">
    <property type="entry name" value="MFS general substrate transporter"/>
    <property type="match status" value="1"/>
</dbReference>
<dbReference type="FunFam" id="1.20.1250.20:FF:000057">
    <property type="entry name" value="MFS general substrate transporter"/>
    <property type="match status" value="1"/>
</dbReference>
<dbReference type="SUPFAM" id="SSF103473">
    <property type="entry name" value="MFS general substrate transporter"/>
    <property type="match status" value="1"/>
</dbReference>
<feature type="transmembrane region" description="Helical" evidence="6">
    <location>
        <begin position="81"/>
        <end position="101"/>
    </location>
</feature>
<dbReference type="PANTHER" id="PTHR43791">
    <property type="entry name" value="PERMEASE-RELATED"/>
    <property type="match status" value="1"/>
</dbReference>
<organism evidence="8 9">
    <name type="scientific">Knufia peltigerae</name>
    <dbReference type="NCBI Taxonomy" id="1002370"/>
    <lineage>
        <taxon>Eukaryota</taxon>
        <taxon>Fungi</taxon>
        <taxon>Dikarya</taxon>
        <taxon>Ascomycota</taxon>
        <taxon>Pezizomycotina</taxon>
        <taxon>Eurotiomycetes</taxon>
        <taxon>Chaetothyriomycetidae</taxon>
        <taxon>Chaetothyriales</taxon>
        <taxon>Trichomeriaceae</taxon>
        <taxon>Knufia</taxon>
    </lineage>
</organism>
<feature type="transmembrane region" description="Helical" evidence="6">
    <location>
        <begin position="340"/>
        <end position="361"/>
    </location>
</feature>
<keyword evidence="5 6" id="KW-0472">Membrane</keyword>
<dbReference type="PANTHER" id="PTHR43791:SF78">
    <property type="entry name" value="TRANSPORTER, PUTATIVE (AFU_ORTHOLOGUE AFUA_3G01370)-RELATED"/>
    <property type="match status" value="1"/>
</dbReference>
<feature type="transmembrane region" description="Helical" evidence="6">
    <location>
        <begin position="203"/>
        <end position="225"/>
    </location>
</feature>
<keyword evidence="9" id="KW-1185">Reference proteome</keyword>
<name>A0AA38XV39_9EURO</name>
<feature type="transmembrane region" description="Helical" evidence="6">
    <location>
        <begin position="277"/>
        <end position="297"/>
    </location>
</feature>
<evidence type="ECO:0000259" key="7">
    <source>
        <dbReference type="PROSITE" id="PS50850"/>
    </source>
</evidence>
<evidence type="ECO:0000256" key="5">
    <source>
        <dbReference type="ARBA" id="ARBA00023136"/>
    </source>
</evidence>
<evidence type="ECO:0000256" key="3">
    <source>
        <dbReference type="ARBA" id="ARBA00022692"/>
    </source>
</evidence>
<comment type="subcellular location">
    <subcellularLocation>
        <location evidence="1">Membrane</location>
        <topology evidence="1">Multi-pass membrane protein</topology>
    </subcellularLocation>
</comment>
<dbReference type="Pfam" id="PF07690">
    <property type="entry name" value="MFS_1"/>
    <property type="match status" value="1"/>
</dbReference>
<evidence type="ECO:0000313" key="9">
    <source>
        <dbReference type="Proteomes" id="UP001172681"/>
    </source>
</evidence>
<keyword evidence="2" id="KW-0813">Transport</keyword>
<dbReference type="EMBL" id="JAPDRN010000105">
    <property type="protein sequence ID" value="KAJ9622821.1"/>
    <property type="molecule type" value="Genomic_DNA"/>
</dbReference>
<comment type="caution">
    <text evidence="8">The sequence shown here is derived from an EMBL/GenBank/DDBJ whole genome shotgun (WGS) entry which is preliminary data.</text>
</comment>
<feature type="transmembrane region" description="Helical" evidence="6">
    <location>
        <begin position="430"/>
        <end position="453"/>
    </location>
</feature>
<dbReference type="Proteomes" id="UP001172681">
    <property type="component" value="Unassembled WGS sequence"/>
</dbReference>
<evidence type="ECO:0000256" key="2">
    <source>
        <dbReference type="ARBA" id="ARBA00022448"/>
    </source>
</evidence>
<dbReference type="GO" id="GO:0016020">
    <property type="term" value="C:membrane"/>
    <property type="evidence" value="ECO:0007669"/>
    <property type="project" value="UniProtKB-SubCell"/>
</dbReference>
<feature type="transmembrane region" description="Helical" evidence="6">
    <location>
        <begin position="367"/>
        <end position="387"/>
    </location>
</feature>
<feature type="transmembrane region" description="Helical" evidence="6">
    <location>
        <begin position="108"/>
        <end position="125"/>
    </location>
</feature>
<keyword evidence="3 6" id="KW-0812">Transmembrane</keyword>
<evidence type="ECO:0000256" key="1">
    <source>
        <dbReference type="ARBA" id="ARBA00004141"/>
    </source>
</evidence>
<reference evidence="8" key="1">
    <citation type="submission" date="2022-10" db="EMBL/GenBank/DDBJ databases">
        <title>Culturing micro-colonial fungi from biological soil crusts in the Mojave desert and describing Neophaeococcomyces mojavensis, and introducing the new genera and species Taxawa tesnikishii.</title>
        <authorList>
            <person name="Kurbessoian T."/>
            <person name="Stajich J.E."/>
        </authorList>
    </citation>
    <scope>NUCLEOTIDE SEQUENCE</scope>
    <source>
        <strain evidence="8">TK_35</strain>
    </source>
</reference>
<dbReference type="InterPro" id="IPR036259">
    <property type="entry name" value="MFS_trans_sf"/>
</dbReference>
<keyword evidence="4 6" id="KW-1133">Transmembrane helix</keyword>
<evidence type="ECO:0000313" key="8">
    <source>
        <dbReference type="EMBL" id="KAJ9622821.1"/>
    </source>
</evidence>
<sequence length="503" mass="55967">MDDPKEDAVLEQEDVDQVRLFALTQEELVIERKLRRKIDLIILPMVVVVYIMNYIDRNNYAASRLQGLEKDLNLTGDQYQVGLSVFFVSYVLAQIPSNLLLNYSGRPSWVLGLFTIGWGLVSALTSQVKGYAGIVAARFFLGALEAPFFPGVLFYLSKWYTRREISLRMAIFYAGSTISGAFGSLIASAILDALNGSHGMSAWQWLYIIEGAITISLGILLIVVLPDFPETWRLLTPEAKAVAVRRLTLDAADADVDEKGFQHQIRGMKLALSDPKVYLFAIMYHVSTAAGGFQNFFPSLTATLGYSHTVSLLLVAPPYILVTLLSFVHGWVSDRVGNRYWFYMYPIPLMASGAVIFMTTHNFGARYAGLFLMTLIWLKTATSYAWISSSVPRPPAKRSVAMAFVNAFGNAASIWTPYTYYSSQGGNYPVAMGVIIGCALSAGVCATILRFMLVRENKEFARLGEETTQLTATQRKRLEKTAQDAGVDTETARAMQKDFRYML</sequence>
<gene>
    <name evidence="8" type="ORF">H2204_011430</name>
</gene>
<dbReference type="PROSITE" id="PS50850">
    <property type="entry name" value="MFS"/>
    <property type="match status" value="1"/>
</dbReference>
<feature type="transmembrane region" description="Helical" evidence="6">
    <location>
        <begin position="399"/>
        <end position="418"/>
    </location>
</feature>
<dbReference type="AlphaFoldDB" id="A0AA38XV39"/>
<feature type="transmembrane region" description="Helical" evidence="6">
    <location>
        <begin position="131"/>
        <end position="157"/>
    </location>
</feature>
<feature type="transmembrane region" description="Helical" evidence="6">
    <location>
        <begin position="38"/>
        <end position="55"/>
    </location>
</feature>
<evidence type="ECO:0000256" key="4">
    <source>
        <dbReference type="ARBA" id="ARBA00022989"/>
    </source>
</evidence>
<feature type="transmembrane region" description="Helical" evidence="6">
    <location>
        <begin position="309"/>
        <end position="328"/>
    </location>
</feature>
<protein>
    <recommendedName>
        <fullName evidence="7">Major facilitator superfamily (MFS) profile domain-containing protein</fullName>
    </recommendedName>
</protein>
<evidence type="ECO:0000256" key="6">
    <source>
        <dbReference type="SAM" id="Phobius"/>
    </source>
</evidence>